<dbReference type="Gene3D" id="3.40.980.10">
    <property type="entry name" value="MoaB/Mog-like domain"/>
    <property type="match status" value="1"/>
</dbReference>
<evidence type="ECO:0000313" key="2">
    <source>
        <dbReference type="EMBL" id="PTE12352.1"/>
    </source>
</evidence>
<dbReference type="InterPro" id="IPR056596">
    <property type="entry name" value="FLAD1_M"/>
</dbReference>
<dbReference type="SUPFAM" id="SSF53218">
    <property type="entry name" value="Molybdenum cofactor biosynthesis proteins"/>
    <property type="match status" value="1"/>
</dbReference>
<dbReference type="AlphaFoldDB" id="A0A2T4J376"/>
<dbReference type="InterPro" id="IPR050101">
    <property type="entry name" value="CinA"/>
</dbReference>
<gene>
    <name evidence="2" type="ORF">C9427_01850</name>
</gene>
<dbReference type="OrthoDB" id="9801454at2"/>
<accession>A0A2T4J376</accession>
<dbReference type="RefSeq" id="WP_107647509.1">
    <property type="nucleotide sequence ID" value="NZ_PZJX01000003.1"/>
</dbReference>
<proteinExistence type="predicted"/>
<dbReference type="SMART" id="SM00852">
    <property type="entry name" value="MoCF_biosynth"/>
    <property type="match status" value="1"/>
</dbReference>
<organism evidence="2 3">
    <name type="scientific">Mesorhizobium helmanticense</name>
    <dbReference type="NCBI Taxonomy" id="1776423"/>
    <lineage>
        <taxon>Bacteria</taxon>
        <taxon>Pseudomonadati</taxon>
        <taxon>Pseudomonadota</taxon>
        <taxon>Alphaproteobacteria</taxon>
        <taxon>Hyphomicrobiales</taxon>
        <taxon>Phyllobacteriaceae</taxon>
        <taxon>Mesorhizobium</taxon>
    </lineage>
</organism>
<dbReference type="Pfam" id="PF24102">
    <property type="entry name" value="FLAD1_M"/>
    <property type="match status" value="1"/>
</dbReference>
<dbReference type="EMBL" id="PZJX01000003">
    <property type="protein sequence ID" value="PTE12352.1"/>
    <property type="molecule type" value="Genomic_DNA"/>
</dbReference>
<dbReference type="InterPro" id="IPR036425">
    <property type="entry name" value="MoaB/Mog-like_dom_sf"/>
</dbReference>
<dbReference type="InterPro" id="IPR001453">
    <property type="entry name" value="MoaB/Mog_dom"/>
</dbReference>
<evidence type="ECO:0000313" key="3">
    <source>
        <dbReference type="Proteomes" id="UP000240259"/>
    </source>
</evidence>
<dbReference type="PANTHER" id="PTHR13939:SF0">
    <property type="entry name" value="NMN AMIDOHYDROLASE-LIKE PROTEIN YFAY"/>
    <property type="match status" value="1"/>
</dbReference>
<feature type="domain" description="MoaB/Mog" evidence="1">
    <location>
        <begin position="8"/>
        <end position="170"/>
    </location>
</feature>
<comment type="caution">
    <text evidence="2">The sequence shown here is derived from an EMBL/GenBank/DDBJ whole genome shotgun (WGS) entry which is preliminary data.</text>
</comment>
<sequence length="247" mass="26422">MPEIVTAAMLVIGDEILSGRTKDRNIGHLADIMTAIGIDLKEVRIVPDEEDEIVAALNAVRMRYTYVFTTGGIGPTHDDITADSIAKAFGVPCEYDAKAYAMLEASYAARGIEYTEARKRMARMPRGADHIDNPVSIAPGFRIGNVHVMAGVPAIFQAMLDNVVPTLKAGTKMLSATVHCPFGEGLIGGPLADIQKAHPDTIIGSYPKYGDGKFWTELVVRARSQEALDAARADVEAMVAGFASTAS</sequence>
<evidence type="ECO:0000259" key="1">
    <source>
        <dbReference type="SMART" id="SM00852"/>
    </source>
</evidence>
<dbReference type="PANTHER" id="PTHR13939">
    <property type="entry name" value="NICOTINAMIDE-NUCLEOTIDE AMIDOHYDROLASE PNCC"/>
    <property type="match status" value="1"/>
</dbReference>
<protein>
    <submittedName>
        <fullName evidence="2">Competence/damage-inducible protein A</fullName>
    </submittedName>
</protein>
<reference evidence="2 3" key="1">
    <citation type="submission" date="2018-03" db="EMBL/GenBank/DDBJ databases">
        <title>Genome sequence of the symbiotic type strain Mesorhizobium helmanticense CSLC115NT isolated from Lotus corniculatus nodules.</title>
        <authorList>
            <person name="Sannazzaro A.I."/>
            <person name="Torres Tejerizo G.A."/>
            <person name="Dip D."/>
            <person name="Caballero M."/>
            <person name="Pistorio M."/>
            <person name="Estrella M.J."/>
        </authorList>
    </citation>
    <scope>NUCLEOTIDE SEQUENCE [LARGE SCALE GENOMIC DNA]</scope>
    <source>
        <strain evidence="2 3">CSLC115N</strain>
    </source>
</reference>
<dbReference type="Pfam" id="PF00994">
    <property type="entry name" value="MoCF_biosynth"/>
    <property type="match status" value="1"/>
</dbReference>
<keyword evidence="3" id="KW-1185">Reference proteome</keyword>
<dbReference type="CDD" id="cd00885">
    <property type="entry name" value="cinA"/>
    <property type="match status" value="1"/>
</dbReference>
<dbReference type="Proteomes" id="UP000240259">
    <property type="component" value="Unassembled WGS sequence"/>
</dbReference>
<name>A0A2T4J376_9HYPH</name>